<dbReference type="EMBL" id="HBUE01187315">
    <property type="protein sequence ID" value="CAG6523344.1"/>
    <property type="molecule type" value="Transcribed_RNA"/>
</dbReference>
<accession>A0A8D8E2D2</accession>
<dbReference type="EMBL" id="HBUE01293088">
    <property type="protein sequence ID" value="CAG6575001.1"/>
    <property type="molecule type" value="Transcribed_RNA"/>
</dbReference>
<protein>
    <submittedName>
        <fullName evidence="1">(northern house mosquito) hypothetical protein</fullName>
    </submittedName>
</protein>
<reference evidence="1" key="1">
    <citation type="submission" date="2021-05" db="EMBL/GenBank/DDBJ databases">
        <authorList>
            <person name="Alioto T."/>
            <person name="Alioto T."/>
            <person name="Gomez Garrido J."/>
        </authorList>
    </citation>
    <scope>NUCLEOTIDE SEQUENCE</scope>
</reference>
<proteinExistence type="predicted"/>
<evidence type="ECO:0000313" key="1">
    <source>
        <dbReference type="EMBL" id="CAG6523344.1"/>
    </source>
</evidence>
<dbReference type="AlphaFoldDB" id="A0A8D8E2D2"/>
<sequence>MGITVEVFPERGTLTIYQAFVKKLATSLYRFSFLTLVFFFSVGHTCSQCFFSIVSLNRHDFPAVYHCTDFWISFKIHNPMPNDLPRSSQKVIKVYPHRAQFLLQP</sequence>
<organism evidence="1">
    <name type="scientific">Culex pipiens</name>
    <name type="common">House mosquito</name>
    <dbReference type="NCBI Taxonomy" id="7175"/>
    <lineage>
        <taxon>Eukaryota</taxon>
        <taxon>Metazoa</taxon>
        <taxon>Ecdysozoa</taxon>
        <taxon>Arthropoda</taxon>
        <taxon>Hexapoda</taxon>
        <taxon>Insecta</taxon>
        <taxon>Pterygota</taxon>
        <taxon>Neoptera</taxon>
        <taxon>Endopterygota</taxon>
        <taxon>Diptera</taxon>
        <taxon>Nematocera</taxon>
        <taxon>Culicoidea</taxon>
        <taxon>Culicidae</taxon>
        <taxon>Culicinae</taxon>
        <taxon>Culicini</taxon>
        <taxon>Culex</taxon>
        <taxon>Culex</taxon>
    </lineage>
</organism>
<name>A0A8D8E2D2_CULPI</name>